<dbReference type="GO" id="GO:0008713">
    <property type="term" value="F:ADP-heptose-lipopolysaccharide heptosyltransferase activity"/>
    <property type="evidence" value="ECO:0007669"/>
    <property type="project" value="TreeGrafter"/>
</dbReference>
<dbReference type="Pfam" id="PF01075">
    <property type="entry name" value="Glyco_transf_9"/>
    <property type="match status" value="1"/>
</dbReference>
<dbReference type="CDD" id="cd03789">
    <property type="entry name" value="GT9_LPS_heptosyltransferase"/>
    <property type="match status" value="1"/>
</dbReference>
<protein>
    <recommendedName>
        <fullName evidence="5">Heptosyltransferase</fullName>
    </recommendedName>
</protein>
<accession>A0A1W9HW83</accession>
<dbReference type="Proteomes" id="UP000192872">
    <property type="component" value="Unassembled WGS sequence"/>
</dbReference>
<dbReference type="PANTHER" id="PTHR30160:SF1">
    <property type="entry name" value="LIPOPOLYSACCHARIDE 1,2-N-ACETYLGLUCOSAMINETRANSFERASE-RELATED"/>
    <property type="match status" value="1"/>
</dbReference>
<dbReference type="AlphaFoldDB" id="A0A1W9HW83"/>
<dbReference type="InterPro" id="IPR002201">
    <property type="entry name" value="Glyco_trans_9"/>
</dbReference>
<evidence type="ECO:0000256" key="2">
    <source>
        <dbReference type="ARBA" id="ARBA00022679"/>
    </source>
</evidence>
<evidence type="ECO:0000313" key="3">
    <source>
        <dbReference type="EMBL" id="OQW51678.1"/>
    </source>
</evidence>
<evidence type="ECO:0008006" key="5">
    <source>
        <dbReference type="Google" id="ProtNLM"/>
    </source>
</evidence>
<dbReference type="Gene3D" id="3.40.50.2000">
    <property type="entry name" value="Glycogen Phosphorylase B"/>
    <property type="match status" value="2"/>
</dbReference>
<dbReference type="EMBL" id="LWDL01000018">
    <property type="protein sequence ID" value="OQW51678.1"/>
    <property type="molecule type" value="Genomic_DNA"/>
</dbReference>
<dbReference type="InterPro" id="IPR051199">
    <property type="entry name" value="LPS_LOS_Heptosyltrfase"/>
</dbReference>
<dbReference type="SUPFAM" id="SSF53756">
    <property type="entry name" value="UDP-Glycosyltransferase/glycogen phosphorylase"/>
    <property type="match status" value="1"/>
</dbReference>
<keyword evidence="2" id="KW-0808">Transferase</keyword>
<keyword evidence="1" id="KW-0328">Glycosyltransferase</keyword>
<dbReference type="GO" id="GO:0005829">
    <property type="term" value="C:cytosol"/>
    <property type="evidence" value="ECO:0007669"/>
    <property type="project" value="TreeGrafter"/>
</dbReference>
<dbReference type="PANTHER" id="PTHR30160">
    <property type="entry name" value="TETRAACYLDISACCHARIDE 4'-KINASE-RELATED"/>
    <property type="match status" value="1"/>
</dbReference>
<dbReference type="RefSeq" id="WP_376802013.1">
    <property type="nucleotide sequence ID" value="NZ_DHWE01000001.1"/>
</dbReference>
<organism evidence="3 4">
    <name type="scientific">Candidatus Raskinella chloraquaticus</name>
    <dbReference type="NCBI Taxonomy" id="1951219"/>
    <lineage>
        <taxon>Bacteria</taxon>
        <taxon>Pseudomonadati</taxon>
        <taxon>Pseudomonadota</taxon>
        <taxon>Alphaproteobacteria</taxon>
        <taxon>Hyphomicrobiales</taxon>
        <taxon>Phreatobacteraceae</taxon>
        <taxon>Candidatus Raskinella</taxon>
    </lineage>
</organism>
<gene>
    <name evidence="3" type="ORF">A4S15_10685</name>
</gene>
<reference evidence="3 4" key="1">
    <citation type="journal article" date="2017" name="Water Res.">
        <title>Comammox in drinking water systems.</title>
        <authorList>
            <person name="Wang Y."/>
            <person name="Ma L."/>
            <person name="Mao Y."/>
            <person name="Jiang X."/>
            <person name="Xia Y."/>
            <person name="Yu K."/>
            <person name="Li B."/>
            <person name="Zhang T."/>
        </authorList>
    </citation>
    <scope>NUCLEOTIDE SEQUENCE [LARGE SCALE GENOMIC DNA]</scope>
    <source>
        <strain evidence="3">SG_bin8</strain>
    </source>
</reference>
<comment type="caution">
    <text evidence="3">The sequence shown here is derived from an EMBL/GenBank/DDBJ whole genome shotgun (WGS) entry which is preliminary data.</text>
</comment>
<proteinExistence type="predicted"/>
<evidence type="ECO:0000313" key="4">
    <source>
        <dbReference type="Proteomes" id="UP000192872"/>
    </source>
</evidence>
<evidence type="ECO:0000256" key="1">
    <source>
        <dbReference type="ARBA" id="ARBA00022676"/>
    </source>
</evidence>
<dbReference type="STRING" id="1827387.A4S15_10685"/>
<name>A0A1W9HW83_9HYPH</name>
<sequence length="360" mass="38708">MNGAVPVNGDRSTILVITLRRLGDVLLTTALVATLRRAYPQARIDVLVFAGTQGMLAGNCDVSNVLTLSLKPGLRELFRTGRTLGQRYDVAISTQSGDRPTGLALAMGRHSIGLVGRKAAGRWWKSRLLSQSVEELASEHRVINLARLSDALGVPRHLTLAAPQGAAPAHLFPDQPYAVLHANPMYAYRRWHRQGWQGLARILSARGLTIVATGGPGADERAYLDSVWNEAGVPIMRLDGRLDFIANAALLAKASIYVGPDTSMSHLAAAAGCPTVALYGPASPHDIGPWPNGADATPWVPSGTIQIHGRVAVVQKPLYCLPCQRTGCDNHYLSRSRCLDELPLSQVIAAIDRVMTAERC</sequence>
<dbReference type="GO" id="GO:0009244">
    <property type="term" value="P:lipopolysaccharide core region biosynthetic process"/>
    <property type="evidence" value="ECO:0007669"/>
    <property type="project" value="TreeGrafter"/>
</dbReference>